<evidence type="ECO:0000256" key="8">
    <source>
        <dbReference type="SAM" id="Phobius"/>
    </source>
</evidence>
<feature type="transmembrane region" description="Helical" evidence="8">
    <location>
        <begin position="56"/>
        <end position="76"/>
    </location>
</feature>
<feature type="transmembrane region" description="Helical" evidence="8">
    <location>
        <begin position="96"/>
        <end position="121"/>
    </location>
</feature>
<dbReference type="PANTHER" id="PTHR11662">
    <property type="entry name" value="SOLUTE CARRIER FAMILY 17"/>
    <property type="match status" value="1"/>
</dbReference>
<dbReference type="SUPFAM" id="SSF103473">
    <property type="entry name" value="MFS general substrate transporter"/>
    <property type="match status" value="1"/>
</dbReference>
<dbReference type="FunFam" id="1.20.1250.20:FF:000003">
    <property type="entry name" value="Solute carrier family 17 member 3"/>
    <property type="match status" value="1"/>
</dbReference>
<dbReference type="InterPro" id="IPR050382">
    <property type="entry name" value="MFS_Na/Anion_cotransporter"/>
</dbReference>
<dbReference type="EMBL" id="JARKIK010000078">
    <property type="protein sequence ID" value="KAK8726968.1"/>
    <property type="molecule type" value="Genomic_DNA"/>
</dbReference>
<keyword evidence="4" id="KW-0769">Symport</keyword>
<feature type="transmembrane region" description="Helical" evidence="8">
    <location>
        <begin position="159"/>
        <end position="180"/>
    </location>
</feature>
<keyword evidence="3 8" id="KW-0812">Transmembrane</keyword>
<keyword evidence="5 8" id="KW-1133">Transmembrane helix</keyword>
<evidence type="ECO:0000256" key="2">
    <source>
        <dbReference type="ARBA" id="ARBA00022448"/>
    </source>
</evidence>
<dbReference type="GO" id="GO:0006820">
    <property type="term" value="P:monoatomic anion transport"/>
    <property type="evidence" value="ECO:0007669"/>
    <property type="project" value="TreeGrafter"/>
</dbReference>
<evidence type="ECO:0000256" key="5">
    <source>
        <dbReference type="ARBA" id="ARBA00022989"/>
    </source>
</evidence>
<accession>A0AAW0WH43</accession>
<evidence type="ECO:0000256" key="4">
    <source>
        <dbReference type="ARBA" id="ARBA00022847"/>
    </source>
</evidence>
<dbReference type="Pfam" id="PF07690">
    <property type="entry name" value="MFS_1"/>
    <property type="match status" value="1"/>
</dbReference>
<feature type="transmembrane region" description="Helical" evidence="8">
    <location>
        <begin position="227"/>
        <end position="246"/>
    </location>
</feature>
<keyword evidence="10" id="KW-1185">Reference proteome</keyword>
<name>A0AAW0WH43_CHEQU</name>
<dbReference type="GO" id="GO:0016020">
    <property type="term" value="C:membrane"/>
    <property type="evidence" value="ECO:0007669"/>
    <property type="project" value="UniProtKB-SubCell"/>
</dbReference>
<keyword evidence="6 8" id="KW-0472">Membrane</keyword>
<evidence type="ECO:0000256" key="7">
    <source>
        <dbReference type="SAM" id="MobiDB-lite"/>
    </source>
</evidence>
<feature type="transmembrane region" description="Helical" evidence="8">
    <location>
        <begin position="192"/>
        <end position="215"/>
    </location>
</feature>
<organism evidence="9 10">
    <name type="scientific">Cherax quadricarinatus</name>
    <name type="common">Australian red claw crayfish</name>
    <dbReference type="NCBI Taxonomy" id="27406"/>
    <lineage>
        <taxon>Eukaryota</taxon>
        <taxon>Metazoa</taxon>
        <taxon>Ecdysozoa</taxon>
        <taxon>Arthropoda</taxon>
        <taxon>Crustacea</taxon>
        <taxon>Multicrustacea</taxon>
        <taxon>Malacostraca</taxon>
        <taxon>Eumalacostraca</taxon>
        <taxon>Eucarida</taxon>
        <taxon>Decapoda</taxon>
        <taxon>Pleocyemata</taxon>
        <taxon>Astacidea</taxon>
        <taxon>Parastacoidea</taxon>
        <taxon>Parastacidae</taxon>
        <taxon>Cherax</taxon>
    </lineage>
</organism>
<keyword evidence="2" id="KW-0813">Transport</keyword>
<feature type="region of interest" description="Disordered" evidence="7">
    <location>
        <begin position="266"/>
        <end position="289"/>
    </location>
</feature>
<dbReference type="AlphaFoldDB" id="A0AAW0WH43"/>
<gene>
    <name evidence="9" type="ORF">OTU49_017481</name>
</gene>
<dbReference type="InterPro" id="IPR011701">
    <property type="entry name" value="MFS"/>
</dbReference>
<evidence type="ECO:0000313" key="9">
    <source>
        <dbReference type="EMBL" id="KAK8726968.1"/>
    </source>
</evidence>
<feature type="non-terminal residue" evidence="9">
    <location>
        <position position="1"/>
    </location>
</feature>
<comment type="caution">
    <text evidence="9">The sequence shown here is derived from an EMBL/GenBank/DDBJ whole genome shotgun (WGS) entry which is preliminary data.</text>
</comment>
<evidence type="ECO:0000256" key="1">
    <source>
        <dbReference type="ARBA" id="ARBA00004141"/>
    </source>
</evidence>
<dbReference type="Gene3D" id="1.20.1250.20">
    <property type="entry name" value="MFS general substrate transporter like domains"/>
    <property type="match status" value="1"/>
</dbReference>
<evidence type="ECO:0000256" key="6">
    <source>
        <dbReference type="ARBA" id="ARBA00023136"/>
    </source>
</evidence>
<evidence type="ECO:0000256" key="3">
    <source>
        <dbReference type="ARBA" id="ARBA00022692"/>
    </source>
</evidence>
<comment type="subcellular location">
    <subcellularLocation>
        <location evidence="1">Membrane</location>
        <topology evidence="1">Multi-pass membrane protein</topology>
    </subcellularLocation>
</comment>
<evidence type="ECO:0008006" key="11">
    <source>
        <dbReference type="Google" id="ProtNLM"/>
    </source>
</evidence>
<evidence type="ECO:0000313" key="10">
    <source>
        <dbReference type="Proteomes" id="UP001445076"/>
    </source>
</evidence>
<feature type="transmembrane region" description="Helical" evidence="8">
    <location>
        <begin position="133"/>
        <end position="153"/>
    </location>
</feature>
<dbReference type="PANTHER" id="PTHR11662:SF399">
    <property type="entry name" value="FI19708P1-RELATED"/>
    <property type="match status" value="1"/>
</dbReference>
<proteinExistence type="predicted"/>
<dbReference type="InterPro" id="IPR036259">
    <property type="entry name" value="MFS_trans_sf"/>
</dbReference>
<protein>
    <recommendedName>
        <fullName evidence="11">Sialin</fullName>
    </recommendedName>
</protein>
<dbReference type="Proteomes" id="UP001445076">
    <property type="component" value="Unassembled WGS sequence"/>
</dbReference>
<sequence length="289" mass="31516">QPLNLVTGMLLCCRISPEELQYIQEHLEENESQATPASHQATPPASVPWREMATSWPVWAILICDAGNSFGFSVYFSHIPTYIQNILGFSIKQNGVLSALPFLCRYLGAIISATVADMVMARGLLSVLSVRRVFSTIAMMGPAVNLLAVAHSGCDPSTAIALLCVGFFLNGFITTGLFANRVDITTNFCGTLTGLSNTCANVVSVIVPIVVGSLTQNQQTLGQWQKVFWMCVPVYALSEIFFLIFASASTQKWNYSNISKDTYEAEESTSEQEESFLSGVTDPNNDQNI</sequence>
<reference evidence="9 10" key="1">
    <citation type="journal article" date="2024" name="BMC Genomics">
        <title>Genome assembly of redclaw crayfish (Cherax quadricarinatus) provides insights into its immune adaptation and hypoxia tolerance.</title>
        <authorList>
            <person name="Liu Z."/>
            <person name="Zheng J."/>
            <person name="Li H."/>
            <person name="Fang K."/>
            <person name="Wang S."/>
            <person name="He J."/>
            <person name="Zhou D."/>
            <person name="Weng S."/>
            <person name="Chi M."/>
            <person name="Gu Z."/>
            <person name="He J."/>
            <person name="Li F."/>
            <person name="Wang M."/>
        </authorList>
    </citation>
    <scope>NUCLEOTIDE SEQUENCE [LARGE SCALE GENOMIC DNA]</scope>
    <source>
        <strain evidence="9">ZL_2023a</strain>
    </source>
</reference>
<dbReference type="GO" id="GO:0015293">
    <property type="term" value="F:symporter activity"/>
    <property type="evidence" value="ECO:0007669"/>
    <property type="project" value="UniProtKB-KW"/>
</dbReference>